<dbReference type="Proteomes" id="UP000192486">
    <property type="component" value="Chromosome"/>
</dbReference>
<gene>
    <name evidence="2" type="ORF">SporoS204_06965</name>
</gene>
<dbReference type="RefSeq" id="WP_029054219.1">
    <property type="nucleotide sequence ID" value="NZ_CP015108.1"/>
</dbReference>
<feature type="region of interest" description="Disordered" evidence="1">
    <location>
        <begin position="30"/>
        <end position="100"/>
    </location>
</feature>
<organism evidence="2 3">
    <name type="scientific">Sporosarcina ureae</name>
    <dbReference type="NCBI Taxonomy" id="1571"/>
    <lineage>
        <taxon>Bacteria</taxon>
        <taxon>Bacillati</taxon>
        <taxon>Bacillota</taxon>
        <taxon>Bacilli</taxon>
        <taxon>Bacillales</taxon>
        <taxon>Caryophanaceae</taxon>
        <taxon>Sporosarcina</taxon>
    </lineage>
</organism>
<evidence type="ECO:0000313" key="3">
    <source>
        <dbReference type="Proteomes" id="UP000192486"/>
    </source>
</evidence>
<sequence>MDLNKLKKNNLLKVGAAAILSVGVLSACGDDDPVIDENDDVEVDQPADVTPNEDVDVNEPADDTTNDDVDVDEPADDTTNDDVDVDEPEVDMEQDAEEKN</sequence>
<dbReference type="EMBL" id="CP015108">
    <property type="protein sequence ID" value="ARF13907.1"/>
    <property type="molecule type" value="Genomic_DNA"/>
</dbReference>
<keyword evidence="3" id="KW-1185">Reference proteome</keyword>
<dbReference type="PROSITE" id="PS51257">
    <property type="entry name" value="PROKAR_LIPOPROTEIN"/>
    <property type="match status" value="1"/>
</dbReference>
<reference evidence="2 3" key="1">
    <citation type="submission" date="2016-04" db="EMBL/GenBank/DDBJ databases">
        <title>Comparative Genomics and Epigenetics of Sporosarcina ureae.</title>
        <authorList>
            <person name="Oliver A.S."/>
            <person name="Cooper K.K."/>
        </authorList>
    </citation>
    <scope>NUCLEOTIDE SEQUENCE [LARGE SCALE GENOMIC DNA]</scope>
    <source>
        <strain evidence="2 3">S204</strain>
    </source>
</reference>
<proteinExistence type="predicted"/>
<evidence type="ECO:0000313" key="2">
    <source>
        <dbReference type="EMBL" id="ARF13907.1"/>
    </source>
</evidence>
<name>A0ABN4YLY2_SPOUR</name>
<protein>
    <submittedName>
        <fullName evidence="2">Uncharacterized protein</fullName>
    </submittedName>
</protein>
<evidence type="ECO:0000256" key="1">
    <source>
        <dbReference type="SAM" id="MobiDB-lite"/>
    </source>
</evidence>
<accession>A0ABN4YLY2</accession>